<proteinExistence type="predicted"/>
<comment type="caution">
    <text evidence="1">The sequence shown here is derived from an EMBL/GenBank/DDBJ whole genome shotgun (WGS) entry which is preliminary data.</text>
</comment>
<dbReference type="AlphaFoldDB" id="A0A829BKC7"/>
<evidence type="ECO:0000313" key="1">
    <source>
        <dbReference type="EMBL" id="EMC23733.1"/>
    </source>
</evidence>
<organism evidence="1 2">
    <name type="scientific">Streptococcus mutans SM6</name>
    <dbReference type="NCBI Taxonomy" id="857119"/>
    <lineage>
        <taxon>Bacteria</taxon>
        <taxon>Bacillati</taxon>
        <taxon>Bacillota</taxon>
        <taxon>Bacilli</taxon>
        <taxon>Lactobacillales</taxon>
        <taxon>Streptococcaceae</taxon>
        <taxon>Streptococcus</taxon>
    </lineage>
</organism>
<gene>
    <name evidence="1" type="ORF">SMU82_06059</name>
</gene>
<reference evidence="1 2" key="1">
    <citation type="journal article" date="2013" name="Mol. Biol. Evol.">
        <title>Evolutionary and population genomics of the cavity causing bacteria Streptococcus mutans.</title>
        <authorList>
            <person name="Cornejo O.E."/>
            <person name="Lefebure T."/>
            <person name="Pavinski Bitar P.D."/>
            <person name="Lang P."/>
            <person name="Richards V.P."/>
            <person name="Eilertson K."/>
            <person name="Do T."/>
            <person name="Beighton D."/>
            <person name="Zeng L."/>
            <person name="Ahn S.J."/>
            <person name="Burne R.A."/>
            <person name="Siepel A."/>
            <person name="Bustamante C.D."/>
            <person name="Stanhope M.J."/>
        </authorList>
    </citation>
    <scope>NUCLEOTIDE SEQUENCE [LARGE SCALE GENOMIC DNA]</scope>
    <source>
        <strain evidence="1 2">SM6</strain>
    </source>
</reference>
<evidence type="ECO:0000313" key="2">
    <source>
        <dbReference type="Proteomes" id="UP000011676"/>
    </source>
</evidence>
<protein>
    <submittedName>
        <fullName evidence="1">Uncharacterized protein</fullName>
    </submittedName>
</protein>
<accession>A0A829BKC7</accession>
<dbReference type="EMBL" id="AHSR01000025">
    <property type="protein sequence ID" value="EMC23733.1"/>
    <property type="molecule type" value="Genomic_DNA"/>
</dbReference>
<name>A0A829BKC7_STRMG</name>
<dbReference type="Proteomes" id="UP000011676">
    <property type="component" value="Unassembled WGS sequence"/>
</dbReference>
<dbReference type="RefSeq" id="WP_002283840.1">
    <property type="nucleotide sequence ID" value="NZ_AHSR01000025.1"/>
</dbReference>
<sequence>MKFIIIVLIVFSIVKIFSIIWVSKIMKPKPMTPKEIEEYDRKEDQKDSFDF</sequence>